<dbReference type="GO" id="GO:0003676">
    <property type="term" value="F:nucleic acid binding"/>
    <property type="evidence" value="ECO:0007669"/>
    <property type="project" value="InterPro"/>
</dbReference>
<accession>A0AAD4SPA0</accession>
<evidence type="ECO:0000256" key="1">
    <source>
        <dbReference type="SAM" id="MobiDB-lite"/>
    </source>
</evidence>
<proteinExistence type="predicted"/>
<feature type="compositionally biased region" description="Basic and acidic residues" evidence="1">
    <location>
        <begin position="507"/>
        <end position="522"/>
    </location>
</feature>
<gene>
    <name evidence="3" type="ORF">MKW98_001961</name>
</gene>
<organism evidence="3 4">
    <name type="scientific">Papaver atlanticum</name>
    <dbReference type="NCBI Taxonomy" id="357466"/>
    <lineage>
        <taxon>Eukaryota</taxon>
        <taxon>Viridiplantae</taxon>
        <taxon>Streptophyta</taxon>
        <taxon>Embryophyta</taxon>
        <taxon>Tracheophyta</taxon>
        <taxon>Spermatophyta</taxon>
        <taxon>Magnoliopsida</taxon>
        <taxon>Ranunculales</taxon>
        <taxon>Papaveraceae</taxon>
        <taxon>Papaveroideae</taxon>
        <taxon>Papaver</taxon>
    </lineage>
</organism>
<evidence type="ECO:0000259" key="2">
    <source>
        <dbReference type="Pfam" id="PF13456"/>
    </source>
</evidence>
<protein>
    <recommendedName>
        <fullName evidence="2">RNase H type-1 domain-containing protein</fullName>
    </recommendedName>
</protein>
<feature type="domain" description="RNase H type-1" evidence="2">
    <location>
        <begin position="184"/>
        <end position="260"/>
    </location>
</feature>
<feature type="region of interest" description="Disordered" evidence="1">
    <location>
        <begin position="507"/>
        <end position="542"/>
    </location>
</feature>
<dbReference type="Pfam" id="PF13456">
    <property type="entry name" value="RVT_3"/>
    <property type="match status" value="1"/>
</dbReference>
<evidence type="ECO:0000313" key="3">
    <source>
        <dbReference type="EMBL" id="KAI3914725.1"/>
    </source>
</evidence>
<feature type="region of interest" description="Disordered" evidence="1">
    <location>
        <begin position="1"/>
        <end position="29"/>
    </location>
</feature>
<evidence type="ECO:0000313" key="4">
    <source>
        <dbReference type="Proteomes" id="UP001202328"/>
    </source>
</evidence>
<dbReference type="GO" id="GO:0004523">
    <property type="term" value="F:RNA-DNA hybrid ribonuclease activity"/>
    <property type="evidence" value="ECO:0007669"/>
    <property type="project" value="InterPro"/>
</dbReference>
<feature type="compositionally biased region" description="Polar residues" evidence="1">
    <location>
        <begin position="1"/>
        <end position="18"/>
    </location>
</feature>
<dbReference type="InterPro" id="IPR002156">
    <property type="entry name" value="RNaseH_domain"/>
</dbReference>
<sequence length="542" mass="59112">MHGNEDTSGGRSGNSSDNEGGYDSSGSYLDVDESCISSIDYCYSEEENYVSANDDTCDEDKTKRLNEDISAAVSEQGVPDSEMVCGGGREEHGRLGFGDDKSSEMVPQRIQFLIGEHTVEVSCDGLVAPTLLHLTRDGQKFTDDKFDSELAEGVDALKLSMPPKDIWKKTWPKESKNILVHVYGYYNKEKGFGGHAVIVRDMSAMPIAASANFTRYGLSYLHHVLKGLEDGLNLASKHGCSSPTVLCDSRLVVQLLRKVASEGCRCSSKTVRTICAVCTLKIVPHLKKAYLRNLVPFIETLQRKRGSSTFEWDSGKNEAVHYLAKLVKSSSQYHGHRFDRWVMEEPKDYTDELVDILLKDAYNFNERIGIAVSKASAGNTSNDGDRAGSNISGDIRDVNANVVAANGINSNIISNAGTEVVLSEVMTSAKGVKSMAEKDQVGDDVANSCVGDKNKAISAGNSIANATVVVSATGQTSLEEMKDGKAVKDSYNTFEAGTEGWITVESKKKWNKKSPEASERYHVKGKKKHPVRDTKGVQGRRV</sequence>
<comment type="caution">
    <text evidence="3">The sequence shown here is derived from an EMBL/GenBank/DDBJ whole genome shotgun (WGS) entry which is preliminary data.</text>
</comment>
<keyword evidence="4" id="KW-1185">Reference proteome</keyword>
<name>A0AAD4SPA0_9MAGN</name>
<reference evidence="3" key="1">
    <citation type="submission" date="2022-04" db="EMBL/GenBank/DDBJ databases">
        <title>A functionally conserved STORR gene fusion in Papaver species that diverged 16.8 million years ago.</title>
        <authorList>
            <person name="Catania T."/>
        </authorList>
    </citation>
    <scope>NUCLEOTIDE SEQUENCE</scope>
    <source>
        <strain evidence="3">S-188037</strain>
    </source>
</reference>
<dbReference type="Proteomes" id="UP001202328">
    <property type="component" value="Unassembled WGS sequence"/>
</dbReference>
<dbReference type="AlphaFoldDB" id="A0AAD4SPA0"/>
<dbReference type="EMBL" id="JAJJMB010009231">
    <property type="protein sequence ID" value="KAI3914725.1"/>
    <property type="molecule type" value="Genomic_DNA"/>
</dbReference>